<dbReference type="EMBL" id="JAQQDR010000003">
    <property type="protein sequence ID" value="MFM0238130.1"/>
    <property type="molecule type" value="Genomic_DNA"/>
</dbReference>
<reference evidence="1 2" key="1">
    <citation type="journal article" date="2024" name="Chem. Sci.">
        <title>Discovery of megapolipeptins by genome mining of a Burkholderiales bacteria collection.</title>
        <authorList>
            <person name="Paulo B.S."/>
            <person name="Recchia M.J.J."/>
            <person name="Lee S."/>
            <person name="Fergusson C.H."/>
            <person name="Romanowski S.B."/>
            <person name="Hernandez A."/>
            <person name="Krull N."/>
            <person name="Liu D.Y."/>
            <person name="Cavanagh H."/>
            <person name="Bos A."/>
            <person name="Gray C.A."/>
            <person name="Murphy B.T."/>
            <person name="Linington R.G."/>
            <person name="Eustaquio A.S."/>
        </authorList>
    </citation>
    <scope>NUCLEOTIDE SEQUENCE [LARGE SCALE GENOMIC DNA]</scope>
    <source>
        <strain evidence="1 2">RL17-351-BIE-A</strain>
    </source>
</reference>
<dbReference type="RefSeq" id="WP_408259865.1">
    <property type="nucleotide sequence ID" value="NZ_JAQQCK010000003.1"/>
</dbReference>
<proteinExistence type="predicted"/>
<dbReference type="Proteomes" id="UP001629274">
    <property type="component" value="Unassembled WGS sequence"/>
</dbReference>
<keyword evidence="2" id="KW-1185">Reference proteome</keyword>
<gene>
    <name evidence="1" type="ORF">PQR03_08310</name>
</gene>
<sequence>MLIIRPLAAGLLEAWKTLNRRRTDYANGFAYPVRTAFIEEALEVNDLPLPDNAPPFIEARGAYSRRKWIGPDRG</sequence>
<accession>A0ABW9BEL7</accession>
<evidence type="ECO:0000313" key="1">
    <source>
        <dbReference type="EMBL" id="MFM0238130.1"/>
    </source>
</evidence>
<comment type="caution">
    <text evidence="1">The sequence shown here is derived from an EMBL/GenBank/DDBJ whole genome shotgun (WGS) entry which is preliminary data.</text>
</comment>
<protein>
    <submittedName>
        <fullName evidence="1">Uncharacterized protein</fullName>
    </submittedName>
</protein>
<organism evidence="1 2">
    <name type="scientific">Paraburkholderia phytofirmans</name>
    <dbReference type="NCBI Taxonomy" id="261302"/>
    <lineage>
        <taxon>Bacteria</taxon>
        <taxon>Pseudomonadati</taxon>
        <taxon>Pseudomonadota</taxon>
        <taxon>Betaproteobacteria</taxon>
        <taxon>Burkholderiales</taxon>
        <taxon>Burkholderiaceae</taxon>
        <taxon>Paraburkholderia</taxon>
    </lineage>
</organism>
<name>A0ABW9BEL7_9BURK</name>
<evidence type="ECO:0000313" key="2">
    <source>
        <dbReference type="Proteomes" id="UP001629274"/>
    </source>
</evidence>